<sequence length="197" mass="22528">MTFLFANSSSIFHWKIFEHCVNLDTLSSYSWARAVSAYMNESLITKAKAKKGGEASIGAVSGCTILILFLLYERTSIIQPILDKEKETPAILKWNLVELHTRFNQIKDLNDIEFTFSTLQKQKLHCISVQYAKNEDDEGEQGKAEEVEDQGKPDDADQTPELKEIRTKKRLENEDGKEHVTIQDLLVNSMIAQINYR</sequence>
<gene>
    <name evidence="2" type="ORF">L3X38_019125</name>
</gene>
<proteinExistence type="predicted"/>
<evidence type="ECO:0008006" key="4">
    <source>
        <dbReference type="Google" id="ProtNLM"/>
    </source>
</evidence>
<dbReference type="EMBL" id="JAJFAZ020000003">
    <property type="protein sequence ID" value="KAI5339852.1"/>
    <property type="molecule type" value="Genomic_DNA"/>
</dbReference>
<evidence type="ECO:0000313" key="2">
    <source>
        <dbReference type="EMBL" id="KAI5339852.1"/>
    </source>
</evidence>
<protein>
    <recommendedName>
        <fullName evidence="4">Aminotransferase-like plant mobile domain-containing protein</fullName>
    </recommendedName>
</protein>
<organism evidence="2 3">
    <name type="scientific">Prunus dulcis</name>
    <name type="common">Almond</name>
    <name type="synonym">Amygdalus dulcis</name>
    <dbReference type="NCBI Taxonomy" id="3755"/>
    <lineage>
        <taxon>Eukaryota</taxon>
        <taxon>Viridiplantae</taxon>
        <taxon>Streptophyta</taxon>
        <taxon>Embryophyta</taxon>
        <taxon>Tracheophyta</taxon>
        <taxon>Spermatophyta</taxon>
        <taxon>Magnoliopsida</taxon>
        <taxon>eudicotyledons</taxon>
        <taxon>Gunneridae</taxon>
        <taxon>Pentapetalae</taxon>
        <taxon>rosids</taxon>
        <taxon>fabids</taxon>
        <taxon>Rosales</taxon>
        <taxon>Rosaceae</taxon>
        <taxon>Amygdaloideae</taxon>
        <taxon>Amygdaleae</taxon>
        <taxon>Prunus</taxon>
    </lineage>
</organism>
<comment type="caution">
    <text evidence="2">The sequence shown here is derived from an EMBL/GenBank/DDBJ whole genome shotgun (WGS) entry which is preliminary data.</text>
</comment>
<feature type="compositionally biased region" description="Basic and acidic residues" evidence="1">
    <location>
        <begin position="140"/>
        <end position="174"/>
    </location>
</feature>
<dbReference type="AlphaFoldDB" id="A0AAD4WCK3"/>
<dbReference type="Proteomes" id="UP001054821">
    <property type="component" value="Chromosome 3"/>
</dbReference>
<name>A0AAD4WCK3_PRUDU</name>
<evidence type="ECO:0000313" key="3">
    <source>
        <dbReference type="Proteomes" id="UP001054821"/>
    </source>
</evidence>
<reference evidence="2 3" key="1">
    <citation type="journal article" date="2022" name="G3 (Bethesda)">
        <title>Whole-genome sequence and methylome profiling of the almond [Prunus dulcis (Mill.) D.A. Webb] cultivar 'Nonpareil'.</title>
        <authorList>
            <person name="D'Amico-Willman K.M."/>
            <person name="Ouma W.Z."/>
            <person name="Meulia T."/>
            <person name="Sideli G.M."/>
            <person name="Gradziel T.M."/>
            <person name="Fresnedo-Ramirez J."/>
        </authorList>
    </citation>
    <scope>NUCLEOTIDE SEQUENCE [LARGE SCALE GENOMIC DNA]</scope>
    <source>
        <strain evidence="2">Clone GOH B32 T37-40</strain>
    </source>
</reference>
<evidence type="ECO:0000256" key="1">
    <source>
        <dbReference type="SAM" id="MobiDB-lite"/>
    </source>
</evidence>
<accession>A0AAD4WCK3</accession>
<feature type="region of interest" description="Disordered" evidence="1">
    <location>
        <begin position="135"/>
        <end position="174"/>
    </location>
</feature>
<keyword evidence="3" id="KW-1185">Reference proteome</keyword>